<proteinExistence type="predicted"/>
<keyword evidence="1" id="KW-0808">Transferase</keyword>
<organism evidence="1">
    <name type="scientific">Siphoviridae sp. ctS1E53</name>
    <dbReference type="NCBI Taxonomy" id="2826340"/>
    <lineage>
        <taxon>Viruses</taxon>
        <taxon>Duplodnaviria</taxon>
        <taxon>Heunggongvirae</taxon>
        <taxon>Uroviricota</taxon>
        <taxon>Caudoviricetes</taxon>
    </lineage>
</organism>
<dbReference type="SUPFAM" id="SSF82185">
    <property type="entry name" value="Histone H3 K4-specific methyltransferase SET7/9 N-terminal domain"/>
    <property type="match status" value="1"/>
</dbReference>
<protein>
    <submittedName>
        <fullName evidence="1">HISTONE H3 LYSINE 4 SPECIFIC, METHYLTRANSFERASE.1A</fullName>
    </submittedName>
</protein>
<accession>A0A8S5MFE0</accession>
<evidence type="ECO:0000313" key="1">
    <source>
        <dbReference type="EMBL" id="DAD80651.1"/>
    </source>
</evidence>
<dbReference type="EMBL" id="BK014885">
    <property type="protein sequence ID" value="DAD80651.1"/>
    <property type="molecule type" value="Genomic_DNA"/>
</dbReference>
<keyword evidence="1" id="KW-0489">Methyltransferase</keyword>
<dbReference type="GO" id="GO:0032259">
    <property type="term" value="P:methylation"/>
    <property type="evidence" value="ECO:0007669"/>
    <property type="project" value="UniProtKB-KW"/>
</dbReference>
<dbReference type="GO" id="GO:0008168">
    <property type="term" value="F:methyltransferase activity"/>
    <property type="evidence" value="ECO:0007669"/>
    <property type="project" value="UniProtKB-KW"/>
</dbReference>
<sequence>MKKILSLVLMLICLFSISSAEETIVELVSKMDYVLELPDVIRKGTYSGETLSGIPHGFGVFETTNSNGINWHYIGQWQNGEIKGDGGMYWDNGRSEVGIFDKNDLLCGTVRDGEGQCAWINYVPNDHGHYDAKEYREDGSLRLECCIDPDSGMYHKGTIYTKDGQIFFSGEFGEGFDWNKLYIQ</sequence>
<reference evidence="1" key="1">
    <citation type="journal article" date="2021" name="Proc. Natl. Acad. Sci. U.S.A.">
        <title>A Catalog of Tens of Thousands of Viruses from Human Metagenomes Reveals Hidden Associations with Chronic Diseases.</title>
        <authorList>
            <person name="Tisza M.J."/>
            <person name="Buck C.B."/>
        </authorList>
    </citation>
    <scope>NUCLEOTIDE SEQUENCE</scope>
    <source>
        <strain evidence="1">CtS1E53</strain>
    </source>
</reference>
<name>A0A8S5MFE0_9CAUD</name>